<dbReference type="EMBL" id="BQNB010016320">
    <property type="protein sequence ID" value="GJT50431.1"/>
    <property type="molecule type" value="Genomic_DNA"/>
</dbReference>
<reference evidence="2" key="1">
    <citation type="journal article" date="2022" name="Int. J. Mol. Sci.">
        <title>Draft Genome of Tanacetum Coccineum: Genomic Comparison of Closely Related Tanacetum-Family Plants.</title>
        <authorList>
            <person name="Yamashiro T."/>
            <person name="Shiraishi A."/>
            <person name="Nakayama K."/>
            <person name="Satake H."/>
        </authorList>
    </citation>
    <scope>NUCLEOTIDE SEQUENCE</scope>
</reference>
<feature type="compositionally biased region" description="Acidic residues" evidence="1">
    <location>
        <begin position="359"/>
        <end position="373"/>
    </location>
</feature>
<gene>
    <name evidence="2" type="ORF">Tco_0976588</name>
</gene>
<proteinExistence type="predicted"/>
<organism evidence="2 3">
    <name type="scientific">Tanacetum coccineum</name>
    <dbReference type="NCBI Taxonomy" id="301880"/>
    <lineage>
        <taxon>Eukaryota</taxon>
        <taxon>Viridiplantae</taxon>
        <taxon>Streptophyta</taxon>
        <taxon>Embryophyta</taxon>
        <taxon>Tracheophyta</taxon>
        <taxon>Spermatophyta</taxon>
        <taxon>Magnoliopsida</taxon>
        <taxon>eudicotyledons</taxon>
        <taxon>Gunneridae</taxon>
        <taxon>Pentapetalae</taxon>
        <taxon>asterids</taxon>
        <taxon>campanulids</taxon>
        <taxon>Asterales</taxon>
        <taxon>Asteraceae</taxon>
        <taxon>Asteroideae</taxon>
        <taxon>Anthemideae</taxon>
        <taxon>Anthemidinae</taxon>
        <taxon>Tanacetum</taxon>
    </lineage>
</organism>
<evidence type="ECO:0000313" key="2">
    <source>
        <dbReference type="EMBL" id="GJT50431.1"/>
    </source>
</evidence>
<dbReference type="Proteomes" id="UP001151760">
    <property type="component" value="Unassembled WGS sequence"/>
</dbReference>
<evidence type="ECO:0000256" key="1">
    <source>
        <dbReference type="SAM" id="MobiDB-lite"/>
    </source>
</evidence>
<accession>A0ABQ5EHN5</accession>
<evidence type="ECO:0000313" key="3">
    <source>
        <dbReference type="Proteomes" id="UP001151760"/>
    </source>
</evidence>
<protein>
    <submittedName>
        <fullName evidence="2">Uncharacterized protein</fullName>
    </submittedName>
</protein>
<comment type="caution">
    <text evidence="2">The sequence shown here is derived from an EMBL/GenBank/DDBJ whole genome shotgun (WGS) entry which is preliminary data.</text>
</comment>
<reference evidence="2" key="2">
    <citation type="submission" date="2022-01" db="EMBL/GenBank/DDBJ databases">
        <authorList>
            <person name="Yamashiro T."/>
            <person name="Shiraishi A."/>
            <person name="Satake H."/>
            <person name="Nakayama K."/>
        </authorList>
    </citation>
    <scope>NUCLEOTIDE SEQUENCE</scope>
</reference>
<feature type="region of interest" description="Disordered" evidence="1">
    <location>
        <begin position="289"/>
        <end position="309"/>
    </location>
</feature>
<sequence length="403" mass="45772">MAEENVPVPAPTRSDEQILPFTTWLPIGKGNLLLDLQKMQKNLIFRIAVDILQNANFFRAFTTLANVPIIYIQQFWNTLAQDAKSEALKITPVDSAHPFVSPPAGELVMDFMNELGYPEEIHFVSKMHTSRNDKPRHPVLQILWGIVTRTNVDHAELMREEFVQAIQTFFAHQANLNNPTKKTTPHIIPYCRFTKMIVYYLGSRHNIHRRSESPMHVTGDDFPLGNLKFVPKGEKDEVFGMHIPKDFITEAIQQSPYYQENIQAVSIKKTRKGKVIKIRKEKTSFQVIDEEEAKPAPEPHVEDDEYKMQRGVTRSLPVVEGKRKGIATDEQAAHSLLELHKLKKQNAETGAEKERSDNETDTEILDVAEEQGEDVSNTVALEERTVELDEGQAGSDPGKTPES</sequence>
<keyword evidence="3" id="KW-1185">Reference proteome</keyword>
<name>A0ABQ5EHN5_9ASTR</name>
<feature type="region of interest" description="Disordered" evidence="1">
    <location>
        <begin position="343"/>
        <end position="403"/>
    </location>
</feature>